<dbReference type="InterPro" id="IPR041664">
    <property type="entry name" value="AAA_16"/>
</dbReference>
<dbReference type="InterPro" id="IPR003593">
    <property type="entry name" value="AAA+_ATPase"/>
</dbReference>
<dbReference type="InterPro" id="IPR027417">
    <property type="entry name" value="P-loop_NTPase"/>
</dbReference>
<dbReference type="Gene3D" id="1.25.40.10">
    <property type="entry name" value="Tetratricopeptide repeat domain"/>
    <property type="match status" value="2"/>
</dbReference>
<dbReference type="eggNOG" id="COG0457">
    <property type="taxonomic scope" value="Bacteria"/>
</dbReference>
<dbReference type="eggNOG" id="COG1672">
    <property type="taxonomic scope" value="Bacteria"/>
</dbReference>
<dbReference type="PANTHER" id="PTHR44943:SF8">
    <property type="entry name" value="TPR REPEAT-CONTAINING PROTEIN MJ0263"/>
    <property type="match status" value="1"/>
</dbReference>
<evidence type="ECO:0000313" key="6">
    <source>
        <dbReference type="Proteomes" id="UP000002724"/>
    </source>
</evidence>
<dbReference type="SMART" id="SM00028">
    <property type="entry name" value="TPR"/>
    <property type="match status" value="4"/>
</dbReference>
<feature type="domain" description="AAA+ ATPase" evidence="4">
    <location>
        <begin position="43"/>
        <end position="214"/>
    </location>
</feature>
<organism evidence="5 6">
    <name type="scientific">Pelodictyon phaeoclathratiforme (strain DSM 5477 / BU-1)</name>
    <dbReference type="NCBI Taxonomy" id="324925"/>
    <lineage>
        <taxon>Bacteria</taxon>
        <taxon>Pseudomonadati</taxon>
        <taxon>Chlorobiota</taxon>
        <taxon>Chlorobiia</taxon>
        <taxon>Chlorobiales</taxon>
        <taxon>Chlorobiaceae</taxon>
        <taxon>Chlorobium/Pelodictyon group</taxon>
        <taxon>Pelodictyon</taxon>
    </lineage>
</organism>
<keyword evidence="6" id="KW-1185">Reference proteome</keyword>
<accession>B4SBQ9</accession>
<dbReference type="AlphaFoldDB" id="B4SBQ9"/>
<dbReference type="Proteomes" id="UP000002724">
    <property type="component" value="Chromosome"/>
</dbReference>
<dbReference type="SUPFAM" id="SSF52540">
    <property type="entry name" value="P-loop containing nucleoside triphosphate hydrolases"/>
    <property type="match status" value="1"/>
</dbReference>
<dbReference type="HOGENOM" id="CLU_354065_0_0_10"/>
<evidence type="ECO:0000256" key="3">
    <source>
        <dbReference type="PROSITE-ProRule" id="PRU00339"/>
    </source>
</evidence>
<keyword evidence="2 3" id="KW-0802">TPR repeat</keyword>
<sequence>MVKRFVKYNPAFLESDELIENFVVRQIDFRMITRIIRENTMASNQHMLVIGPRGSGKTTLVRRIALEVERDEELESACYPLIFAEESYNAVSAADFWLEALFHLAEHTGDAQMMRTYQELRRDPDEQRLGERALGQLLDFADKIGKRLLLVVENLDMLLSEFSDKQEAWKLRHTLMNEPRLMLLATATGRFEEIDHPAHAMFELFKIHELKALDDQECNTVWELIAGEKLPGEQIRPVRILTGGNARLIALIARFGAKRSFQQLLDDLIDLIDEHTDYFKSHLDAMASKERKVYLALAELWSLSTAKEVAEVARLDVNTASALLNRLVSRSKVLFEEKGKRTKWYRISEGIYNIYYLMRRRGGPSARVKAAVKFMVSLYDPVSAVRMLIDETGTLQPEQCIDHYAAFEQVVKNISDRQLLQRIGAVTPKSFLESPYLTDTVKNSLRVESVTESKKDINEGVDRKAVIELFKKGCQLVKDKDYETAIQFFDHIIKRYKDRTEVEISSLVVSALFNKGVILHKLARENEAIKTYEELIVTYSNRYEVEIAEWVVSAMFNKVTALWTLNRKDELIHAYEELVIKYRKRTEVEIAEWIAKALFNQGFVLSSLNREDEGIHKYEELVGLYGTRHEAEISERVVRALFNKGVLLLQLERYQEAEPVFMQAIERAPLMWEAYVELVKLFLKMPERLNDALDFARKYVETPGLVEQSIEGAIKLFVELAASGYAKEALGILVDSPAESHLEPLVVALRLYTGEEVRSAVEIQEVAKDVVKRIEHRRSVREKTDEHALASCL</sequence>
<dbReference type="InterPro" id="IPR051685">
    <property type="entry name" value="Ycf3/AcsC/BcsC/TPR_MFPF"/>
</dbReference>
<dbReference type="SMART" id="SM00382">
    <property type="entry name" value="AAA"/>
    <property type="match status" value="1"/>
</dbReference>
<dbReference type="PANTHER" id="PTHR44943">
    <property type="entry name" value="CELLULOSE SYNTHASE OPERON PROTEIN C"/>
    <property type="match status" value="1"/>
</dbReference>
<evidence type="ECO:0000313" key="5">
    <source>
        <dbReference type="EMBL" id="ACF42584.1"/>
    </source>
</evidence>
<dbReference type="Pfam" id="PF13181">
    <property type="entry name" value="TPR_8"/>
    <property type="match status" value="2"/>
</dbReference>
<dbReference type="RefSeq" id="WP_012507080.1">
    <property type="nucleotide sequence ID" value="NC_011060.1"/>
</dbReference>
<dbReference type="KEGG" id="pph:Ppha_0248"/>
<dbReference type="PROSITE" id="PS50005">
    <property type="entry name" value="TPR"/>
    <property type="match status" value="1"/>
</dbReference>
<dbReference type="OrthoDB" id="594504at2"/>
<reference evidence="5 6" key="1">
    <citation type="submission" date="2008-06" db="EMBL/GenBank/DDBJ databases">
        <title>Complete sequence of Pelodictyon phaeoclathratiforme BU-1.</title>
        <authorList>
            <consortium name="US DOE Joint Genome Institute"/>
            <person name="Lucas S."/>
            <person name="Copeland A."/>
            <person name="Lapidus A."/>
            <person name="Glavina del Rio T."/>
            <person name="Dalin E."/>
            <person name="Tice H."/>
            <person name="Bruce D."/>
            <person name="Goodwin L."/>
            <person name="Pitluck S."/>
            <person name="Schmutz J."/>
            <person name="Larimer F."/>
            <person name="Land M."/>
            <person name="Hauser L."/>
            <person name="Kyrpides N."/>
            <person name="Mikhailova N."/>
            <person name="Liu Z."/>
            <person name="Li T."/>
            <person name="Zhao F."/>
            <person name="Overmann J."/>
            <person name="Bryant D.A."/>
            <person name="Richardson P."/>
        </authorList>
    </citation>
    <scope>NUCLEOTIDE SEQUENCE [LARGE SCALE GENOMIC DNA]</scope>
    <source>
        <strain evidence="6">DSM 5477 / BU-1</strain>
    </source>
</reference>
<dbReference type="Pfam" id="PF13191">
    <property type="entry name" value="AAA_16"/>
    <property type="match status" value="1"/>
</dbReference>
<feature type="repeat" description="TPR" evidence="3">
    <location>
        <begin position="638"/>
        <end position="671"/>
    </location>
</feature>
<evidence type="ECO:0000256" key="1">
    <source>
        <dbReference type="ARBA" id="ARBA00022737"/>
    </source>
</evidence>
<dbReference type="InterPro" id="IPR019734">
    <property type="entry name" value="TPR_rpt"/>
</dbReference>
<dbReference type="STRING" id="324925.Ppha_0248"/>
<proteinExistence type="predicted"/>
<dbReference type="Gene3D" id="3.40.50.300">
    <property type="entry name" value="P-loop containing nucleotide triphosphate hydrolases"/>
    <property type="match status" value="1"/>
</dbReference>
<dbReference type="SUPFAM" id="SSF48452">
    <property type="entry name" value="TPR-like"/>
    <property type="match status" value="1"/>
</dbReference>
<evidence type="ECO:0000256" key="2">
    <source>
        <dbReference type="ARBA" id="ARBA00022803"/>
    </source>
</evidence>
<keyword evidence="1" id="KW-0677">Repeat</keyword>
<dbReference type="InterPro" id="IPR011990">
    <property type="entry name" value="TPR-like_helical_dom_sf"/>
</dbReference>
<protein>
    <submittedName>
        <fullName evidence="5">TPR repeat-containing protein</fullName>
    </submittedName>
</protein>
<dbReference type="EMBL" id="CP001110">
    <property type="protein sequence ID" value="ACF42584.1"/>
    <property type="molecule type" value="Genomic_DNA"/>
</dbReference>
<gene>
    <name evidence="5" type="ordered locus">Ppha_0248</name>
</gene>
<evidence type="ECO:0000259" key="4">
    <source>
        <dbReference type="SMART" id="SM00382"/>
    </source>
</evidence>
<name>B4SBQ9_PELPB</name>